<feature type="transmembrane region" description="Helical" evidence="1">
    <location>
        <begin position="7"/>
        <end position="29"/>
    </location>
</feature>
<reference evidence="3" key="1">
    <citation type="journal article" date="2015" name="Antimicrob. Agents Chemother.">
        <title>First Staphylococcal Cassette Chromosome mec Containing a mecB-Carrying Gene Complex Independent of Transposon Tn6045 in a Macrococcus caseolyticus Isolate from a Canine Infection.</title>
        <authorList>
            <person name="Gomez-Sanz E."/>
            <person name="Schwendener S."/>
            <person name="Thomann A."/>
            <person name="Gobeli Brawand S."/>
            <person name="Perreten V."/>
        </authorList>
    </citation>
    <scope>NUCLEOTIDE SEQUENCE</scope>
    <source>
        <strain evidence="3">KM45013</strain>
    </source>
</reference>
<dbReference type="STRING" id="1855823.MCCS_00350"/>
<dbReference type="AlphaFoldDB" id="A0A0D6DR63"/>
<dbReference type="EMBL" id="CP021059">
    <property type="protein sequence ID" value="ARQ05707.1"/>
    <property type="molecule type" value="Genomic_DNA"/>
</dbReference>
<reference evidence="2" key="3">
    <citation type="submission" date="2017-04" db="EMBL/GenBank/DDBJ databases">
        <authorList>
            <person name="Afonso C.L."/>
            <person name="Miller P.J."/>
            <person name="Scott M.A."/>
            <person name="Spackman E."/>
            <person name="Goraichik I."/>
            <person name="Dimitrov K.M."/>
            <person name="Suarez D.L."/>
            <person name="Swayne D.E."/>
        </authorList>
    </citation>
    <scope>NUCLEOTIDE SEQUENCE</scope>
    <source>
        <strain evidence="2">KM45013</strain>
    </source>
</reference>
<dbReference type="KEGG" id="mcak:MCCS_00350"/>
<feature type="transmembrane region" description="Helical" evidence="1">
    <location>
        <begin position="35"/>
        <end position="53"/>
    </location>
</feature>
<keyword evidence="1" id="KW-1133">Transmembrane helix</keyword>
<accession>A0A1W7A7U9</accession>
<proteinExistence type="predicted"/>
<accession>A0A0D6DR63</accession>
<dbReference type="RefSeq" id="WP_041636569.1">
    <property type="nucleotide sequence ID" value="NZ_CBCRZA010000009.1"/>
</dbReference>
<keyword evidence="1" id="KW-0812">Transmembrane</keyword>
<sequence length="63" mass="7354">MTASKIIQLLLLQFLCVFIVIQIGLVMVGFSFITILFWSYLLFVIIYVGFLAPRWKKKDKVVK</sequence>
<dbReference type="GeneID" id="35294194"/>
<dbReference type="OrthoDB" id="9878650at2"/>
<evidence type="ECO:0000313" key="2">
    <source>
        <dbReference type="EMBL" id="ARQ05707.1"/>
    </source>
</evidence>
<name>A0A0D6DR63_9STAP</name>
<reference evidence="2 4" key="2">
    <citation type="journal article" date="2017" name="Int. J. Syst. Evol. Microbiol.">
        <title>Macrococcus canis sp. nov., a skin bacterium associated with infections in dogs.</title>
        <authorList>
            <person name="Gobeli Brawand S."/>
            <person name="Cotting K."/>
            <person name="Gomez-Sanz E."/>
            <person name="Collaud A."/>
            <person name="Thomann A."/>
            <person name="Brodard I."/>
            <person name="Rodriguez-Campos S."/>
            <person name="Strauss C."/>
            <person name="Perreten V."/>
        </authorList>
    </citation>
    <scope>NUCLEOTIDE SEQUENCE [LARGE SCALE GENOMIC DNA]</scope>
    <source>
        <strain evidence="2 4">KM45013</strain>
    </source>
</reference>
<evidence type="ECO:0000313" key="3">
    <source>
        <dbReference type="EMBL" id="CDO67627.1"/>
    </source>
</evidence>
<evidence type="ECO:0000256" key="1">
    <source>
        <dbReference type="SAM" id="Phobius"/>
    </source>
</evidence>
<dbReference type="Proteomes" id="UP000194154">
    <property type="component" value="Chromosome"/>
</dbReference>
<organism evidence="3">
    <name type="scientific">Macrococcoides canis</name>
    <dbReference type="NCBI Taxonomy" id="1855823"/>
    <lineage>
        <taxon>Bacteria</taxon>
        <taxon>Bacillati</taxon>
        <taxon>Bacillota</taxon>
        <taxon>Bacilli</taxon>
        <taxon>Bacillales</taxon>
        <taxon>Staphylococcaceae</taxon>
        <taxon>Macrococcoides</taxon>
    </lineage>
</organism>
<keyword evidence="4" id="KW-1185">Reference proteome</keyword>
<protein>
    <submittedName>
        <fullName evidence="3">Uncharacterized protein</fullName>
    </submittedName>
</protein>
<evidence type="ECO:0000313" key="4">
    <source>
        <dbReference type="Proteomes" id="UP000194154"/>
    </source>
</evidence>
<keyword evidence="1" id="KW-0472">Membrane</keyword>
<gene>
    <name evidence="2" type="ORF">MCCS_00350</name>
</gene>
<dbReference type="EMBL" id="HG970732">
    <property type="protein sequence ID" value="CDO67627.1"/>
    <property type="molecule type" value="Genomic_DNA"/>
</dbReference>